<keyword evidence="1 7" id="KW-0963">Cytoplasm</keyword>
<dbReference type="GO" id="GO:0003723">
    <property type="term" value="F:RNA binding"/>
    <property type="evidence" value="ECO:0007669"/>
    <property type="project" value="UniProtKB-UniRule"/>
</dbReference>
<protein>
    <recommendedName>
        <fullName evidence="7">Ribosomal RNA small subunit methyltransferase A</fullName>
        <ecNumber evidence="7">2.1.1.182</ecNumber>
    </recommendedName>
    <alternativeName>
        <fullName evidence="7">16S rRNA (adenine(1518)-N(6)/adenine(1519)-N(6))-dimethyltransferase</fullName>
    </alternativeName>
    <alternativeName>
        <fullName evidence="7">16S rRNA dimethyladenosine transferase</fullName>
    </alternativeName>
    <alternativeName>
        <fullName evidence="7">16S rRNA dimethylase</fullName>
    </alternativeName>
    <alternativeName>
        <fullName evidence="7">S-adenosylmethionine-6-N', N'-adenosyl(rRNA) dimethyltransferase</fullName>
    </alternativeName>
</protein>
<proteinExistence type="inferred from homology"/>
<dbReference type="SUPFAM" id="SSF53335">
    <property type="entry name" value="S-adenosyl-L-methionine-dependent methyltransferases"/>
    <property type="match status" value="1"/>
</dbReference>
<organism evidence="10 11">
    <name type="scientific">Ruminococcus flavefaciens</name>
    <dbReference type="NCBI Taxonomy" id="1265"/>
    <lineage>
        <taxon>Bacteria</taxon>
        <taxon>Bacillati</taxon>
        <taxon>Bacillota</taxon>
        <taxon>Clostridia</taxon>
        <taxon>Eubacteriales</taxon>
        <taxon>Oscillospiraceae</taxon>
        <taxon>Ruminococcus</taxon>
    </lineage>
</organism>
<dbReference type="PANTHER" id="PTHR11727:SF7">
    <property type="entry name" value="DIMETHYLADENOSINE TRANSFERASE-RELATED"/>
    <property type="match status" value="1"/>
</dbReference>
<reference evidence="10 11" key="1">
    <citation type="submission" date="2016-11" db="EMBL/GenBank/DDBJ databases">
        <authorList>
            <person name="Jaros S."/>
            <person name="Januszkiewicz K."/>
            <person name="Wedrychowicz H."/>
        </authorList>
    </citation>
    <scope>NUCLEOTIDE SEQUENCE [LARGE SCALE GENOMIC DNA]</scope>
    <source>
        <strain evidence="10 11">YL228</strain>
    </source>
</reference>
<evidence type="ECO:0000256" key="7">
    <source>
        <dbReference type="HAMAP-Rule" id="MF_00607"/>
    </source>
</evidence>
<evidence type="ECO:0000256" key="4">
    <source>
        <dbReference type="ARBA" id="ARBA00022679"/>
    </source>
</evidence>
<feature type="binding site" evidence="7 8">
    <location>
        <position position="100"/>
    </location>
    <ligand>
        <name>S-adenosyl-L-methionine</name>
        <dbReference type="ChEBI" id="CHEBI:59789"/>
    </ligand>
</feature>
<name>A0A1K1Q2X2_RUMFL</name>
<comment type="function">
    <text evidence="7">Specifically dimethylates two adjacent adenosines (A1518 and A1519) in the loop of a conserved hairpin near the 3'-end of 16S rRNA in the 30S particle. May play a critical role in biogenesis of 30S subunits.</text>
</comment>
<dbReference type="InterPro" id="IPR020596">
    <property type="entry name" value="rRNA_Ade_Mease_Trfase_CS"/>
</dbReference>
<evidence type="ECO:0000256" key="1">
    <source>
        <dbReference type="ARBA" id="ARBA00022490"/>
    </source>
</evidence>
<dbReference type="NCBIfam" id="TIGR00755">
    <property type="entry name" value="ksgA"/>
    <property type="match status" value="1"/>
</dbReference>
<keyword evidence="4 7" id="KW-0808">Transferase</keyword>
<comment type="catalytic activity">
    <reaction evidence="7">
        <text>adenosine(1518)/adenosine(1519) in 16S rRNA + 4 S-adenosyl-L-methionine = N(6)-dimethyladenosine(1518)/N(6)-dimethyladenosine(1519) in 16S rRNA + 4 S-adenosyl-L-homocysteine + 4 H(+)</text>
        <dbReference type="Rhea" id="RHEA:19609"/>
        <dbReference type="Rhea" id="RHEA-COMP:10232"/>
        <dbReference type="Rhea" id="RHEA-COMP:10233"/>
        <dbReference type="ChEBI" id="CHEBI:15378"/>
        <dbReference type="ChEBI" id="CHEBI:57856"/>
        <dbReference type="ChEBI" id="CHEBI:59789"/>
        <dbReference type="ChEBI" id="CHEBI:74411"/>
        <dbReference type="ChEBI" id="CHEBI:74493"/>
        <dbReference type="EC" id="2.1.1.182"/>
    </reaction>
</comment>
<gene>
    <name evidence="7" type="primary">rsmA</name>
    <name evidence="7" type="synonym">ksgA</name>
    <name evidence="10" type="ORF">SAMN02910280_0354</name>
</gene>
<feature type="binding site" evidence="7 8">
    <location>
        <position position="54"/>
    </location>
    <ligand>
        <name>S-adenosyl-L-methionine</name>
        <dbReference type="ChEBI" id="CHEBI:59789"/>
    </ligand>
</feature>
<keyword evidence="2 7" id="KW-0698">rRNA processing</keyword>
<dbReference type="SMART" id="SM00650">
    <property type="entry name" value="rADc"/>
    <property type="match status" value="1"/>
</dbReference>
<evidence type="ECO:0000256" key="8">
    <source>
        <dbReference type="PROSITE-ProRule" id="PRU01026"/>
    </source>
</evidence>
<feature type="binding site" evidence="7 8">
    <location>
        <position position="75"/>
    </location>
    <ligand>
        <name>S-adenosyl-L-methionine</name>
        <dbReference type="ChEBI" id="CHEBI:59789"/>
    </ligand>
</feature>
<dbReference type="RefSeq" id="WP_072301389.1">
    <property type="nucleotide sequence ID" value="NZ_FPIP01000013.1"/>
</dbReference>
<comment type="subcellular location">
    <subcellularLocation>
        <location evidence="7">Cytoplasm</location>
    </subcellularLocation>
</comment>
<dbReference type="PROSITE" id="PS51689">
    <property type="entry name" value="SAM_RNA_A_N6_MT"/>
    <property type="match status" value="1"/>
</dbReference>
<dbReference type="InterPro" id="IPR001737">
    <property type="entry name" value="KsgA/Erm"/>
</dbReference>
<dbReference type="FunFam" id="3.40.50.150:FF:000023">
    <property type="entry name" value="Ribosomal RNA small subunit methyltransferase A"/>
    <property type="match status" value="1"/>
</dbReference>
<dbReference type="GO" id="GO:0052908">
    <property type="term" value="F:16S rRNA (adenine(1518)-N(6)/adenine(1519)-N(6))-dimethyltransferase activity"/>
    <property type="evidence" value="ECO:0007669"/>
    <property type="project" value="UniProtKB-EC"/>
</dbReference>
<dbReference type="InterPro" id="IPR020598">
    <property type="entry name" value="rRNA_Ade_methylase_Trfase_N"/>
</dbReference>
<dbReference type="PROSITE" id="PS01131">
    <property type="entry name" value="RRNA_A_DIMETH"/>
    <property type="match status" value="1"/>
</dbReference>
<evidence type="ECO:0000256" key="6">
    <source>
        <dbReference type="ARBA" id="ARBA00022884"/>
    </source>
</evidence>
<comment type="similarity">
    <text evidence="7">Belongs to the class I-like SAM-binding methyltransferase superfamily. rRNA adenine N(6)-methyltransferase family. RsmA subfamily.</text>
</comment>
<feature type="binding site" evidence="7 8">
    <location>
        <position position="124"/>
    </location>
    <ligand>
        <name>S-adenosyl-L-methionine</name>
        <dbReference type="ChEBI" id="CHEBI:59789"/>
    </ligand>
</feature>
<dbReference type="EC" id="2.1.1.182" evidence="7"/>
<feature type="binding site" evidence="7 8">
    <location>
        <position position="27"/>
    </location>
    <ligand>
        <name>S-adenosyl-L-methionine</name>
        <dbReference type="ChEBI" id="CHEBI:59789"/>
    </ligand>
</feature>
<dbReference type="PANTHER" id="PTHR11727">
    <property type="entry name" value="DIMETHYLADENOSINE TRANSFERASE"/>
    <property type="match status" value="1"/>
</dbReference>
<dbReference type="InterPro" id="IPR029063">
    <property type="entry name" value="SAM-dependent_MTases_sf"/>
</dbReference>
<dbReference type="HAMAP" id="MF_00607">
    <property type="entry name" value="16SrRNA_methyltr_A"/>
    <property type="match status" value="1"/>
</dbReference>
<dbReference type="EMBL" id="FPIP01000013">
    <property type="protein sequence ID" value="SFW54370.1"/>
    <property type="molecule type" value="Genomic_DNA"/>
</dbReference>
<evidence type="ECO:0000313" key="11">
    <source>
        <dbReference type="Proteomes" id="UP000183461"/>
    </source>
</evidence>
<accession>A0A1K1Q2X2</accession>
<evidence type="ECO:0000313" key="10">
    <source>
        <dbReference type="EMBL" id="SFW54370.1"/>
    </source>
</evidence>
<keyword evidence="5 7" id="KW-0949">S-adenosyl-L-methionine</keyword>
<keyword evidence="3 7" id="KW-0489">Methyltransferase</keyword>
<dbReference type="GO" id="GO:0005829">
    <property type="term" value="C:cytosol"/>
    <property type="evidence" value="ECO:0007669"/>
    <property type="project" value="TreeGrafter"/>
</dbReference>
<evidence type="ECO:0000256" key="3">
    <source>
        <dbReference type="ARBA" id="ARBA00022603"/>
    </source>
</evidence>
<dbReference type="InterPro" id="IPR011530">
    <property type="entry name" value="rRNA_adenine_dimethylase"/>
</dbReference>
<dbReference type="InterPro" id="IPR023165">
    <property type="entry name" value="rRNA_Ade_diMease-like_C"/>
</dbReference>
<dbReference type="Pfam" id="PF00398">
    <property type="entry name" value="RrnaAD"/>
    <property type="match status" value="1"/>
</dbReference>
<evidence type="ECO:0000256" key="2">
    <source>
        <dbReference type="ARBA" id="ARBA00022552"/>
    </source>
</evidence>
<feature type="binding site" evidence="7 8">
    <location>
        <position position="29"/>
    </location>
    <ligand>
        <name>S-adenosyl-L-methionine</name>
        <dbReference type="ChEBI" id="CHEBI:59789"/>
    </ligand>
</feature>
<dbReference type="Gene3D" id="1.10.8.100">
    <property type="entry name" value="Ribosomal RNA adenine dimethylase-like, domain 2"/>
    <property type="match status" value="1"/>
</dbReference>
<dbReference type="AlphaFoldDB" id="A0A1K1Q2X2"/>
<dbReference type="Gene3D" id="3.40.50.150">
    <property type="entry name" value="Vaccinia Virus protein VP39"/>
    <property type="match status" value="1"/>
</dbReference>
<evidence type="ECO:0000259" key="9">
    <source>
        <dbReference type="SMART" id="SM00650"/>
    </source>
</evidence>
<evidence type="ECO:0000256" key="5">
    <source>
        <dbReference type="ARBA" id="ARBA00022691"/>
    </source>
</evidence>
<sequence length="283" mass="30986">MNLTNIGTVKDILGRHGFSFSKGLGQNFIINPDICPKIAENGNAQAGFGVLEIGTGIGVLTAELAKRADKVTAVEIDSRLLPILAETLEEFDNVKIINEDVMKCDLHKLIAEEFGGLRVAVCANLPYYITSPIIMMLLENRLPIESITVMVQKEAAQRLCARVGTRDSGAITVGVNYYGTVKKLFDVSRGSFMPAPNVDSAVIRIDLNTEHRLDEESERFFFKVVKAGFSQRRKTLANSLSSVMGIPKEKAYSALKGLGLPEAARIEQLDMEQLIALSAELQK</sequence>
<dbReference type="Proteomes" id="UP000183461">
    <property type="component" value="Unassembled WGS sequence"/>
</dbReference>
<dbReference type="CDD" id="cd02440">
    <property type="entry name" value="AdoMet_MTases"/>
    <property type="match status" value="1"/>
</dbReference>
<keyword evidence="6 7" id="KW-0694">RNA-binding</keyword>
<feature type="domain" description="Ribosomal RNA adenine methylase transferase N-terminal" evidence="9">
    <location>
        <begin position="34"/>
        <end position="209"/>
    </location>
</feature>